<gene>
    <name evidence="1" type="ordered locus">CTN_1173</name>
</gene>
<protein>
    <submittedName>
        <fullName evidence="1">Uncharacterized protein</fullName>
    </submittedName>
</protein>
<dbReference type="KEGG" id="tna:CTN_1173"/>
<reference evidence="1 2" key="1">
    <citation type="journal article" date="2009" name="Biosci. Biotechnol. Biochem.">
        <title>WeGAS: a web-based microbial genome annotation system.</title>
        <authorList>
            <person name="Lee D."/>
            <person name="Seo H."/>
            <person name="Park C."/>
            <person name="Park K."/>
        </authorList>
    </citation>
    <scope>NUCLEOTIDE SEQUENCE [LARGE SCALE GENOMIC DNA]</scope>
    <source>
        <strain evidence="2">ATCC 49049 / DSM 4359 / NBRC 107923 / NS-E</strain>
    </source>
</reference>
<dbReference type="EMBL" id="CP000916">
    <property type="protein sequence ID" value="ACM23349.1"/>
    <property type="molecule type" value="Genomic_DNA"/>
</dbReference>
<sequence>MRFKIFVTDMDYKYFVIMLTVEKPFDLLKEITGKLRRLGKGEGKVLFDTTLGNLNKQERYIEAYFDGEKIDVSSFKVVKEPPEYYLRKSFEYLSRNYSKYVERSLLTSAEKFRYKNRIFTR</sequence>
<dbReference type="RefSeq" id="WP_015919664.1">
    <property type="nucleotide sequence ID" value="NC_011978.1"/>
</dbReference>
<dbReference type="HOGENOM" id="CLU_163902_0_0_0"/>
<accession>B9K8R6</accession>
<evidence type="ECO:0000313" key="2">
    <source>
        <dbReference type="Proteomes" id="UP000000445"/>
    </source>
</evidence>
<dbReference type="InterPro" id="IPR031834">
    <property type="entry name" value="RnlB/LsoB_antitoxin"/>
</dbReference>
<keyword evidence="2" id="KW-1185">Reference proteome</keyword>
<dbReference type="AlphaFoldDB" id="B9K8R6"/>
<name>B9K8R6_THENN</name>
<dbReference type="Pfam" id="PF15933">
    <property type="entry name" value="RnlB_antitoxin"/>
    <property type="match status" value="1"/>
</dbReference>
<proteinExistence type="predicted"/>
<evidence type="ECO:0000313" key="1">
    <source>
        <dbReference type="EMBL" id="ACM23349.1"/>
    </source>
</evidence>
<dbReference type="STRING" id="309803.CTN_1173"/>
<organism evidence="1 2">
    <name type="scientific">Thermotoga neapolitana (strain ATCC 49049 / DSM 4359 / NBRC 107923 / NS-E)</name>
    <dbReference type="NCBI Taxonomy" id="309803"/>
    <lineage>
        <taxon>Bacteria</taxon>
        <taxon>Thermotogati</taxon>
        <taxon>Thermotogota</taxon>
        <taxon>Thermotogae</taxon>
        <taxon>Thermotogales</taxon>
        <taxon>Thermotogaceae</taxon>
        <taxon>Thermotoga</taxon>
    </lineage>
</organism>
<dbReference type="Proteomes" id="UP000000445">
    <property type="component" value="Chromosome"/>
</dbReference>